<dbReference type="Proteomes" id="UP000193144">
    <property type="component" value="Unassembled WGS sequence"/>
</dbReference>
<organism evidence="3 4">
    <name type="scientific">Clohesyomyces aquaticus</name>
    <dbReference type="NCBI Taxonomy" id="1231657"/>
    <lineage>
        <taxon>Eukaryota</taxon>
        <taxon>Fungi</taxon>
        <taxon>Dikarya</taxon>
        <taxon>Ascomycota</taxon>
        <taxon>Pezizomycotina</taxon>
        <taxon>Dothideomycetes</taxon>
        <taxon>Pleosporomycetidae</taxon>
        <taxon>Pleosporales</taxon>
        <taxon>Lindgomycetaceae</taxon>
        <taxon>Clohesyomyces</taxon>
    </lineage>
</organism>
<dbReference type="AlphaFoldDB" id="A0A1Y1Z6K9"/>
<feature type="region of interest" description="Disordered" evidence="1">
    <location>
        <begin position="156"/>
        <end position="176"/>
    </location>
</feature>
<protein>
    <submittedName>
        <fullName evidence="3">Uncharacterized protein</fullName>
    </submittedName>
</protein>
<comment type="caution">
    <text evidence="3">The sequence shown here is derived from an EMBL/GenBank/DDBJ whole genome shotgun (WGS) entry which is preliminary data.</text>
</comment>
<evidence type="ECO:0000256" key="1">
    <source>
        <dbReference type="SAM" id="MobiDB-lite"/>
    </source>
</evidence>
<feature type="compositionally biased region" description="Low complexity" evidence="1">
    <location>
        <begin position="158"/>
        <end position="173"/>
    </location>
</feature>
<keyword evidence="2" id="KW-0812">Transmembrane</keyword>
<dbReference type="PANTHER" id="PTHR42085">
    <property type="entry name" value="F-BOX DOMAIN-CONTAINING PROTEIN"/>
    <property type="match status" value="1"/>
</dbReference>
<evidence type="ECO:0000256" key="2">
    <source>
        <dbReference type="SAM" id="Phobius"/>
    </source>
</evidence>
<gene>
    <name evidence="3" type="ORF">BCR34DRAFT_490543</name>
</gene>
<dbReference type="OrthoDB" id="62952at2759"/>
<feature type="compositionally biased region" description="Low complexity" evidence="1">
    <location>
        <begin position="261"/>
        <end position="281"/>
    </location>
</feature>
<keyword evidence="2" id="KW-0472">Membrane</keyword>
<accession>A0A1Y1Z6K9</accession>
<dbReference type="EMBL" id="MCFA01000121">
    <property type="protein sequence ID" value="ORY05918.1"/>
    <property type="molecule type" value="Genomic_DNA"/>
</dbReference>
<feature type="transmembrane region" description="Helical" evidence="2">
    <location>
        <begin position="20"/>
        <end position="43"/>
    </location>
</feature>
<proteinExistence type="predicted"/>
<name>A0A1Y1Z6K9_9PLEO</name>
<dbReference type="InterPro" id="IPR038883">
    <property type="entry name" value="AN11006-like"/>
</dbReference>
<keyword evidence="2" id="KW-1133">Transmembrane helix</keyword>
<keyword evidence="4" id="KW-1185">Reference proteome</keyword>
<evidence type="ECO:0000313" key="3">
    <source>
        <dbReference type="EMBL" id="ORY05918.1"/>
    </source>
</evidence>
<dbReference type="PANTHER" id="PTHR42085:SF1">
    <property type="entry name" value="F-BOX DOMAIN-CONTAINING PROTEIN"/>
    <property type="match status" value="1"/>
</dbReference>
<sequence>MATVTTPHNILIRAAFPNPAGWSLHTSLIVTLLALLTPIVIFLTRRRMNMQATPSTPFPFLDLPPELRDMVYEYMLEDPYYPPPPASEKKQMSPLSWIMRSRNSAGAGGKRYEPRVSNWIFLANRKVYTEYMDLLCKRTTFRLTVSPANYPKDISAITSDPSTLSSPQSQSPTGKNKIWTIAPSTLQAVKKCDLKLITTSSMLGVPDPRNMTPASWGLAQRIREELREVKNVQELNLHVKAIGDPLWNPLWVWYHASQTASSSSSSLSPSTSSSSTSTSSSLGPKLNRITFSLDTWSPGENYLERDSDGKWAWWCMRGHCVDSDGEGGMTVREFCARLYADCKTCRPESGEEDQAQV</sequence>
<evidence type="ECO:0000313" key="4">
    <source>
        <dbReference type="Proteomes" id="UP000193144"/>
    </source>
</evidence>
<reference evidence="3 4" key="1">
    <citation type="submission" date="2016-07" db="EMBL/GenBank/DDBJ databases">
        <title>Pervasive Adenine N6-methylation of Active Genes in Fungi.</title>
        <authorList>
            <consortium name="DOE Joint Genome Institute"/>
            <person name="Mondo S.J."/>
            <person name="Dannebaum R.O."/>
            <person name="Kuo R.C."/>
            <person name="Labutti K."/>
            <person name="Haridas S."/>
            <person name="Kuo A."/>
            <person name="Salamov A."/>
            <person name="Ahrendt S.R."/>
            <person name="Lipzen A."/>
            <person name="Sullivan W."/>
            <person name="Andreopoulos W.B."/>
            <person name="Clum A."/>
            <person name="Lindquist E."/>
            <person name="Daum C."/>
            <person name="Ramamoorthy G.K."/>
            <person name="Gryganskyi A."/>
            <person name="Culley D."/>
            <person name="Magnuson J.K."/>
            <person name="James T.Y."/>
            <person name="O'Malley M.A."/>
            <person name="Stajich J.E."/>
            <person name="Spatafora J.W."/>
            <person name="Visel A."/>
            <person name="Grigoriev I.V."/>
        </authorList>
    </citation>
    <scope>NUCLEOTIDE SEQUENCE [LARGE SCALE GENOMIC DNA]</scope>
    <source>
        <strain evidence="3 4">CBS 115471</strain>
    </source>
</reference>
<feature type="region of interest" description="Disordered" evidence="1">
    <location>
        <begin position="261"/>
        <end position="282"/>
    </location>
</feature>